<sequence>MDYNNNDDIVHIPILRELLLRLVSRHPNIPSIEPFSTDADWAYVGRAITEVAREVMAPNWPYYRSQSTSFSTGSSPTLRPSSSRASSLAPDDCGFNDDLDRQAYDDQDIPVNLDDLFLDETTSGASPQPAMIEADIPPTKRGSEHPDAPALHDEVAKRVLRLRGGVWLPKCQR</sequence>
<dbReference type="Proteomes" id="UP000054166">
    <property type="component" value="Unassembled WGS sequence"/>
</dbReference>
<proteinExistence type="predicted"/>
<keyword evidence="3" id="KW-1185">Reference proteome</keyword>
<reference evidence="2 3" key="1">
    <citation type="submission" date="2014-04" db="EMBL/GenBank/DDBJ databases">
        <authorList>
            <consortium name="DOE Joint Genome Institute"/>
            <person name="Kuo A."/>
            <person name="Tarkka M."/>
            <person name="Buscot F."/>
            <person name="Kohler A."/>
            <person name="Nagy L.G."/>
            <person name="Floudas D."/>
            <person name="Copeland A."/>
            <person name="Barry K.W."/>
            <person name="Cichocki N."/>
            <person name="Veneault-Fourrey C."/>
            <person name="LaButti K."/>
            <person name="Lindquist E.A."/>
            <person name="Lipzen A."/>
            <person name="Lundell T."/>
            <person name="Morin E."/>
            <person name="Murat C."/>
            <person name="Sun H."/>
            <person name="Tunlid A."/>
            <person name="Henrissat B."/>
            <person name="Grigoriev I.V."/>
            <person name="Hibbett D.S."/>
            <person name="Martin F."/>
            <person name="Nordberg H.P."/>
            <person name="Cantor M.N."/>
            <person name="Hua S.X."/>
        </authorList>
    </citation>
    <scope>NUCLEOTIDE SEQUENCE [LARGE SCALE GENOMIC DNA]</scope>
    <source>
        <strain evidence="2 3">F 1598</strain>
    </source>
</reference>
<feature type="region of interest" description="Disordered" evidence="1">
    <location>
        <begin position="66"/>
        <end position="92"/>
    </location>
</feature>
<accession>A0A0C3FZ30</accession>
<dbReference type="InParanoid" id="A0A0C3FZ30"/>
<organism evidence="2 3">
    <name type="scientific">Piloderma croceum (strain F 1598)</name>
    <dbReference type="NCBI Taxonomy" id="765440"/>
    <lineage>
        <taxon>Eukaryota</taxon>
        <taxon>Fungi</taxon>
        <taxon>Dikarya</taxon>
        <taxon>Basidiomycota</taxon>
        <taxon>Agaricomycotina</taxon>
        <taxon>Agaricomycetes</taxon>
        <taxon>Agaricomycetidae</taxon>
        <taxon>Atheliales</taxon>
        <taxon>Atheliaceae</taxon>
        <taxon>Piloderma</taxon>
    </lineage>
</organism>
<gene>
    <name evidence="2" type="ORF">PILCRDRAFT_6994</name>
</gene>
<protein>
    <submittedName>
        <fullName evidence="2">Uncharacterized protein</fullName>
    </submittedName>
</protein>
<dbReference type="HOGENOM" id="CLU_1548187_0_0_1"/>
<evidence type="ECO:0000256" key="1">
    <source>
        <dbReference type="SAM" id="MobiDB-lite"/>
    </source>
</evidence>
<dbReference type="AlphaFoldDB" id="A0A0C3FZ30"/>
<evidence type="ECO:0000313" key="2">
    <source>
        <dbReference type="EMBL" id="KIM83576.1"/>
    </source>
</evidence>
<evidence type="ECO:0000313" key="3">
    <source>
        <dbReference type="Proteomes" id="UP000054166"/>
    </source>
</evidence>
<dbReference type="EMBL" id="KN832990">
    <property type="protein sequence ID" value="KIM83576.1"/>
    <property type="molecule type" value="Genomic_DNA"/>
</dbReference>
<feature type="compositionally biased region" description="Low complexity" evidence="1">
    <location>
        <begin position="66"/>
        <end position="89"/>
    </location>
</feature>
<reference evidence="3" key="2">
    <citation type="submission" date="2015-01" db="EMBL/GenBank/DDBJ databases">
        <title>Evolutionary Origins and Diversification of the Mycorrhizal Mutualists.</title>
        <authorList>
            <consortium name="DOE Joint Genome Institute"/>
            <consortium name="Mycorrhizal Genomics Consortium"/>
            <person name="Kohler A."/>
            <person name="Kuo A."/>
            <person name="Nagy L.G."/>
            <person name="Floudas D."/>
            <person name="Copeland A."/>
            <person name="Barry K.W."/>
            <person name="Cichocki N."/>
            <person name="Veneault-Fourrey C."/>
            <person name="LaButti K."/>
            <person name="Lindquist E.A."/>
            <person name="Lipzen A."/>
            <person name="Lundell T."/>
            <person name="Morin E."/>
            <person name="Murat C."/>
            <person name="Riley R."/>
            <person name="Ohm R."/>
            <person name="Sun H."/>
            <person name="Tunlid A."/>
            <person name="Henrissat B."/>
            <person name="Grigoriev I.V."/>
            <person name="Hibbett D.S."/>
            <person name="Martin F."/>
        </authorList>
    </citation>
    <scope>NUCLEOTIDE SEQUENCE [LARGE SCALE GENOMIC DNA]</scope>
    <source>
        <strain evidence="3">F 1598</strain>
    </source>
</reference>
<name>A0A0C3FZ30_PILCF</name>